<evidence type="ECO:0000313" key="2">
    <source>
        <dbReference type="Proteomes" id="UP001595803"/>
    </source>
</evidence>
<gene>
    <name evidence="1" type="ORF">ACFOSB_11415</name>
</gene>
<reference evidence="2" key="1">
    <citation type="journal article" date="2019" name="Int. J. Syst. Evol. Microbiol.">
        <title>The Global Catalogue of Microorganisms (GCM) 10K type strain sequencing project: providing services to taxonomists for standard genome sequencing and annotation.</title>
        <authorList>
            <consortium name="The Broad Institute Genomics Platform"/>
            <consortium name="The Broad Institute Genome Sequencing Center for Infectious Disease"/>
            <person name="Wu L."/>
            <person name="Ma J."/>
        </authorList>
    </citation>
    <scope>NUCLEOTIDE SEQUENCE [LARGE SCALE GENOMIC DNA]</scope>
    <source>
        <strain evidence="2">CCTCC AB 2017081</strain>
    </source>
</reference>
<dbReference type="RefSeq" id="WP_380102048.1">
    <property type="nucleotide sequence ID" value="NZ_JBHRZG010000011.1"/>
</dbReference>
<keyword evidence="2" id="KW-1185">Reference proteome</keyword>
<dbReference type="Gene3D" id="3.60.20.10">
    <property type="entry name" value="Glutamine Phosphoribosylpyrophosphate, subunit 1, domain 1"/>
    <property type="match status" value="1"/>
</dbReference>
<dbReference type="EMBL" id="JBHRZG010000011">
    <property type="protein sequence ID" value="MFC3833465.1"/>
    <property type="molecule type" value="Genomic_DNA"/>
</dbReference>
<organism evidence="1 2">
    <name type="scientific">Deinococcus rufus</name>
    <dbReference type="NCBI Taxonomy" id="2136097"/>
    <lineage>
        <taxon>Bacteria</taxon>
        <taxon>Thermotogati</taxon>
        <taxon>Deinococcota</taxon>
        <taxon>Deinococci</taxon>
        <taxon>Deinococcales</taxon>
        <taxon>Deinococcaceae</taxon>
        <taxon>Deinococcus</taxon>
    </lineage>
</organism>
<evidence type="ECO:0000313" key="1">
    <source>
        <dbReference type="EMBL" id="MFC3833465.1"/>
    </source>
</evidence>
<comment type="caution">
    <text evidence="1">The sequence shown here is derived from an EMBL/GenBank/DDBJ whole genome shotgun (WGS) entry which is preliminary data.</text>
</comment>
<dbReference type="InterPro" id="IPR029055">
    <property type="entry name" value="Ntn_hydrolases_N"/>
</dbReference>
<sequence length="188" mass="19893">MTLIAAVIQDGQVCMLGDSMAGDTASGGYHLTRQPKVFPLGPLLVGYTSSFRMGQILTHGLKTPSPSGDLGEWLRGVFIDRVRRAFERSGYGDGKNSTGGTFLIAGAGRIFVVQDDFAVLESTRDYAAVGAGVAHAEGVLGALGAHGLPPQERLLAAARAAQAHNVWVAPPWHLRWSHHPDDVLTVPA</sequence>
<accession>A0ABV7Z929</accession>
<protein>
    <submittedName>
        <fullName evidence="1">Uncharacterized protein</fullName>
    </submittedName>
</protein>
<proteinExistence type="predicted"/>
<dbReference type="Proteomes" id="UP001595803">
    <property type="component" value="Unassembled WGS sequence"/>
</dbReference>
<dbReference type="SUPFAM" id="SSF56235">
    <property type="entry name" value="N-terminal nucleophile aminohydrolases (Ntn hydrolases)"/>
    <property type="match status" value="1"/>
</dbReference>
<name>A0ABV7Z929_9DEIO</name>